<accession>A0A7V3JA56</accession>
<proteinExistence type="inferred from homology"/>
<reference evidence="4" key="1">
    <citation type="journal article" date="2020" name="mSystems">
        <title>Genome- and Community-Level Interaction Insights into Carbon Utilization and Element Cycling Functions of Hydrothermarchaeota in Hydrothermal Sediment.</title>
        <authorList>
            <person name="Zhou Z."/>
            <person name="Liu Y."/>
            <person name="Xu W."/>
            <person name="Pan J."/>
            <person name="Luo Z.H."/>
            <person name="Li M."/>
        </authorList>
    </citation>
    <scope>NUCLEOTIDE SEQUENCE [LARGE SCALE GENOMIC DNA]</scope>
    <source>
        <strain evidence="4">SpSt-757</strain>
    </source>
</reference>
<dbReference type="PANTHER" id="PTHR44196:SF1">
    <property type="entry name" value="DEHYDROGENASE_REDUCTASE SDR FAMILY MEMBER 7B"/>
    <property type="match status" value="1"/>
</dbReference>
<dbReference type="PRINTS" id="PR00081">
    <property type="entry name" value="GDHRDH"/>
</dbReference>
<dbReference type="PANTHER" id="PTHR44196">
    <property type="entry name" value="DEHYDROGENASE/REDUCTASE SDR FAMILY MEMBER 7B"/>
    <property type="match status" value="1"/>
</dbReference>
<dbReference type="PRINTS" id="PR00080">
    <property type="entry name" value="SDRFAMILY"/>
</dbReference>
<gene>
    <name evidence="4" type="ORF">ENV41_03295</name>
</gene>
<name>A0A7V3JA56_UNCC3</name>
<comment type="similarity">
    <text evidence="1 3">Belongs to the short-chain dehydrogenases/reductases (SDR) family.</text>
</comment>
<keyword evidence="2" id="KW-0560">Oxidoreductase</keyword>
<dbReference type="CDD" id="cd05233">
    <property type="entry name" value="SDR_c"/>
    <property type="match status" value="1"/>
</dbReference>
<dbReference type="InterPro" id="IPR002347">
    <property type="entry name" value="SDR_fam"/>
</dbReference>
<dbReference type="AlphaFoldDB" id="A0A7V3JA56"/>
<organism evidence="4">
    <name type="scientific">candidate division CPR3 bacterium</name>
    <dbReference type="NCBI Taxonomy" id="2268181"/>
    <lineage>
        <taxon>Bacteria</taxon>
        <taxon>Bacteria division CPR3</taxon>
    </lineage>
</organism>
<dbReference type="EMBL" id="DTGG01000105">
    <property type="protein sequence ID" value="HFZ09140.1"/>
    <property type="molecule type" value="Genomic_DNA"/>
</dbReference>
<dbReference type="InterPro" id="IPR036291">
    <property type="entry name" value="NAD(P)-bd_dom_sf"/>
</dbReference>
<dbReference type="Gene3D" id="3.40.50.720">
    <property type="entry name" value="NAD(P)-binding Rossmann-like Domain"/>
    <property type="match status" value="1"/>
</dbReference>
<evidence type="ECO:0000256" key="1">
    <source>
        <dbReference type="ARBA" id="ARBA00006484"/>
    </source>
</evidence>
<sequence>MFFEKLERMGLSRASLSEKVAVVTGAGRGIGKEVARALAWLGAKVVVAEIADTGAEVEVLIHSEGNTALFVKTDVANEDDVNRMAKMALKKFGKVDILVNNATVAKIGSILDLPLEEWNRSWVVDVRAAVLAIKAFLPGMLERREGTIVTITSEEGMPYVAPYSASKAALRSLGFSLAAELGEASNVSVFVFAPGMVDTPGIREAAREMAPLYGMTYEAFISQRINPGYDGLMPAEDCAAGLAYAIVHAKDFHGQMADAIQPLNKFGLLPIKREILHKPIGKLSPVKPETPVIPGMSAVYSQAVELANELRKILETVNKEFDEQNFFARTWAKRIFQQRSGLSIKDWVQNSDELVAELQNLSSFVEAGQKEKAQKIMAKLPFIITTLGKLADYFQNTREDAKGFIKDPETLSAALEALTHREKTVRILISALERIVNHIKNFDIASDNSNI</sequence>
<evidence type="ECO:0000256" key="2">
    <source>
        <dbReference type="ARBA" id="ARBA00023002"/>
    </source>
</evidence>
<dbReference type="GO" id="GO:0016020">
    <property type="term" value="C:membrane"/>
    <property type="evidence" value="ECO:0007669"/>
    <property type="project" value="TreeGrafter"/>
</dbReference>
<evidence type="ECO:0000256" key="3">
    <source>
        <dbReference type="RuleBase" id="RU000363"/>
    </source>
</evidence>
<evidence type="ECO:0000313" key="4">
    <source>
        <dbReference type="EMBL" id="HFZ09140.1"/>
    </source>
</evidence>
<dbReference type="Pfam" id="PF00106">
    <property type="entry name" value="adh_short"/>
    <property type="match status" value="1"/>
</dbReference>
<dbReference type="GO" id="GO:0016491">
    <property type="term" value="F:oxidoreductase activity"/>
    <property type="evidence" value="ECO:0007669"/>
    <property type="project" value="UniProtKB-KW"/>
</dbReference>
<protein>
    <submittedName>
        <fullName evidence="4">SDR family oxidoreductase</fullName>
    </submittedName>
</protein>
<dbReference type="SUPFAM" id="SSF51735">
    <property type="entry name" value="NAD(P)-binding Rossmann-fold domains"/>
    <property type="match status" value="1"/>
</dbReference>
<comment type="caution">
    <text evidence="4">The sequence shown here is derived from an EMBL/GenBank/DDBJ whole genome shotgun (WGS) entry which is preliminary data.</text>
</comment>